<dbReference type="SMART" id="SM00331">
    <property type="entry name" value="PP2C_SIG"/>
    <property type="match status" value="1"/>
</dbReference>
<protein>
    <submittedName>
        <fullName evidence="2">SpoIIE family protein phosphatase</fullName>
    </submittedName>
</protein>
<dbReference type="InterPro" id="IPR039248">
    <property type="entry name" value="Ptase_RsbX"/>
</dbReference>
<dbReference type="RefSeq" id="WP_377471914.1">
    <property type="nucleotide sequence ID" value="NZ_JBHLWN010000074.1"/>
</dbReference>
<evidence type="ECO:0000259" key="1">
    <source>
        <dbReference type="SMART" id="SM00331"/>
    </source>
</evidence>
<accession>A0ABV6DPH3</accession>
<dbReference type="SUPFAM" id="SSF81606">
    <property type="entry name" value="PP2C-like"/>
    <property type="match status" value="1"/>
</dbReference>
<dbReference type="PANTHER" id="PTHR35801">
    <property type="entry name" value="PHOSPHOSERINE PHOSPHATASE RSBX"/>
    <property type="match status" value="1"/>
</dbReference>
<reference evidence="2 3" key="1">
    <citation type="submission" date="2024-09" db="EMBL/GenBank/DDBJ databases">
        <authorList>
            <person name="Sun Q."/>
            <person name="Mori K."/>
        </authorList>
    </citation>
    <scope>NUCLEOTIDE SEQUENCE [LARGE SCALE GENOMIC DNA]</scope>
    <source>
        <strain evidence="2 3">CCM 7759</strain>
    </source>
</reference>
<dbReference type="Proteomes" id="UP001589776">
    <property type="component" value="Unassembled WGS sequence"/>
</dbReference>
<evidence type="ECO:0000313" key="3">
    <source>
        <dbReference type="Proteomes" id="UP001589776"/>
    </source>
</evidence>
<evidence type="ECO:0000313" key="2">
    <source>
        <dbReference type="EMBL" id="MFC0214535.1"/>
    </source>
</evidence>
<sequence>MAVVNRPMQGGGADAYGVKRCDDGTWLITVVDGLGHGARGAEAAHTYLRLFRECSCDSLSALMSAIHLGMRATVGAACMIVQVIPDRQQLLYAGIGNVSLALISSSGFRRAQSARGIVGYRQVRIREDVLAWTPGDRLMLHTDGIALPPEGAESLRYGDPIVSAKETAAAYATGKDDALVLVCTLEHLEAVRIEEEQHA</sequence>
<keyword evidence="3" id="KW-1185">Reference proteome</keyword>
<dbReference type="Gene3D" id="3.60.40.10">
    <property type="entry name" value="PPM-type phosphatase domain"/>
    <property type="match status" value="1"/>
</dbReference>
<organism evidence="2 3">
    <name type="scientific">Paenibacillus chartarius</name>
    <dbReference type="NCBI Taxonomy" id="747481"/>
    <lineage>
        <taxon>Bacteria</taxon>
        <taxon>Bacillati</taxon>
        <taxon>Bacillota</taxon>
        <taxon>Bacilli</taxon>
        <taxon>Bacillales</taxon>
        <taxon>Paenibacillaceae</taxon>
        <taxon>Paenibacillus</taxon>
    </lineage>
</organism>
<dbReference type="Pfam" id="PF07228">
    <property type="entry name" value="SpoIIE"/>
    <property type="match status" value="1"/>
</dbReference>
<dbReference type="PANTHER" id="PTHR35801:SF1">
    <property type="entry name" value="PHOSPHOSERINE PHOSPHATASE RSBX"/>
    <property type="match status" value="1"/>
</dbReference>
<gene>
    <name evidence="2" type="ORF">ACFFK0_19055</name>
</gene>
<name>A0ABV6DPH3_9BACL</name>
<feature type="domain" description="PPM-type phosphatase" evidence="1">
    <location>
        <begin position="2"/>
        <end position="185"/>
    </location>
</feature>
<dbReference type="InterPro" id="IPR036457">
    <property type="entry name" value="PPM-type-like_dom_sf"/>
</dbReference>
<dbReference type="InterPro" id="IPR001932">
    <property type="entry name" value="PPM-type_phosphatase-like_dom"/>
</dbReference>
<dbReference type="EMBL" id="JBHLWN010000074">
    <property type="protein sequence ID" value="MFC0214535.1"/>
    <property type="molecule type" value="Genomic_DNA"/>
</dbReference>
<proteinExistence type="predicted"/>
<comment type="caution">
    <text evidence="2">The sequence shown here is derived from an EMBL/GenBank/DDBJ whole genome shotgun (WGS) entry which is preliminary data.</text>
</comment>